<gene>
    <name evidence="1" type="ORF">MNBD_GAMMA06-1529</name>
</gene>
<dbReference type="AlphaFoldDB" id="A0A3B0WR87"/>
<organism evidence="1">
    <name type="scientific">hydrothermal vent metagenome</name>
    <dbReference type="NCBI Taxonomy" id="652676"/>
    <lineage>
        <taxon>unclassified sequences</taxon>
        <taxon>metagenomes</taxon>
        <taxon>ecological metagenomes</taxon>
    </lineage>
</organism>
<dbReference type="EMBL" id="UOFD01000035">
    <property type="protein sequence ID" value="VAW51769.1"/>
    <property type="molecule type" value="Genomic_DNA"/>
</dbReference>
<proteinExistence type="predicted"/>
<reference evidence="1" key="1">
    <citation type="submission" date="2018-06" db="EMBL/GenBank/DDBJ databases">
        <authorList>
            <person name="Zhirakovskaya E."/>
        </authorList>
    </citation>
    <scope>NUCLEOTIDE SEQUENCE</scope>
</reference>
<evidence type="ECO:0000313" key="1">
    <source>
        <dbReference type="EMBL" id="VAW51769.1"/>
    </source>
</evidence>
<name>A0A3B0WR87_9ZZZZ</name>
<accession>A0A3B0WR87</accession>
<sequence>MVFKINNPFESERKITQSAIQVTELLGMYNAELARVLGLQCNDISELTSGKNCIKKDSAIWYQAALFIKTYHLLFDYFEGDSVAMYHWMRADNKYLKGTPHFLIVDESKLQVVYNYLQQVNQVKN</sequence>
<evidence type="ECO:0008006" key="2">
    <source>
        <dbReference type="Google" id="ProtNLM"/>
    </source>
</evidence>
<protein>
    <recommendedName>
        <fullName evidence="2">Antitoxin Xre/MbcA/ParS-like toxin-binding domain-containing protein</fullName>
    </recommendedName>
</protein>